<dbReference type="Proteomes" id="UP000179368">
    <property type="component" value="Unassembled WGS sequence"/>
</dbReference>
<keyword evidence="7 21" id="KW-0812">Transmembrane</keyword>
<dbReference type="GO" id="GO:0015648">
    <property type="term" value="F:lipid-linked peptidoglycan transporter activity"/>
    <property type="evidence" value="ECO:0007669"/>
    <property type="project" value="TreeGrafter"/>
</dbReference>
<dbReference type="GO" id="GO:0008955">
    <property type="term" value="F:peptidoglycan glycosyltransferase activity"/>
    <property type="evidence" value="ECO:0007669"/>
    <property type="project" value="UniProtKB-EC"/>
</dbReference>
<dbReference type="InterPro" id="IPR013437">
    <property type="entry name" value="FtsW"/>
</dbReference>
<proteinExistence type="inferred from homology"/>
<feature type="transmembrane region" description="Helical" evidence="21">
    <location>
        <begin position="309"/>
        <end position="336"/>
    </location>
</feature>
<dbReference type="AlphaFoldDB" id="A0A1F6BTL6"/>
<evidence type="ECO:0000256" key="4">
    <source>
        <dbReference type="ARBA" id="ARBA00022618"/>
    </source>
</evidence>
<dbReference type="GO" id="GO:0051301">
    <property type="term" value="P:cell division"/>
    <property type="evidence" value="ECO:0007669"/>
    <property type="project" value="UniProtKB-KW"/>
</dbReference>
<comment type="pathway">
    <text evidence="2">Cell wall biogenesis; peptidoglycan biosynthesis.</text>
</comment>
<evidence type="ECO:0000313" key="23">
    <source>
        <dbReference type="Proteomes" id="UP000179368"/>
    </source>
</evidence>
<keyword evidence="5" id="KW-0328">Glycosyltransferase</keyword>
<keyword evidence="11 21" id="KW-0472">Membrane</keyword>
<keyword evidence="9" id="KW-0573">Peptidoglycan synthesis</keyword>
<comment type="catalytic activity">
    <reaction evidence="20">
        <text>[GlcNAc-(1-&gt;4)-Mur2Ac(oyl-L-Ala-gamma-D-Glu-L-Lys-D-Ala-D-Ala)](n)-di-trans,octa-cis-undecaprenyl diphosphate + beta-D-GlcNAc-(1-&gt;4)-Mur2Ac(oyl-L-Ala-gamma-D-Glu-L-Lys-D-Ala-D-Ala)-di-trans,octa-cis-undecaprenyl diphosphate = [GlcNAc-(1-&gt;4)-Mur2Ac(oyl-L-Ala-gamma-D-Glu-L-Lys-D-Ala-D-Ala)](n+1)-di-trans,octa-cis-undecaprenyl diphosphate + di-trans,octa-cis-undecaprenyl diphosphate + H(+)</text>
        <dbReference type="Rhea" id="RHEA:23708"/>
        <dbReference type="Rhea" id="RHEA-COMP:9602"/>
        <dbReference type="Rhea" id="RHEA-COMP:9603"/>
        <dbReference type="ChEBI" id="CHEBI:15378"/>
        <dbReference type="ChEBI" id="CHEBI:58405"/>
        <dbReference type="ChEBI" id="CHEBI:60033"/>
        <dbReference type="ChEBI" id="CHEBI:78435"/>
        <dbReference type="EC" id="2.4.99.28"/>
    </reaction>
</comment>
<keyword evidence="12" id="KW-0131">Cell cycle</keyword>
<evidence type="ECO:0000256" key="10">
    <source>
        <dbReference type="ARBA" id="ARBA00022989"/>
    </source>
</evidence>
<feature type="transmembrane region" description="Helical" evidence="21">
    <location>
        <begin position="143"/>
        <end position="162"/>
    </location>
</feature>
<feature type="transmembrane region" description="Helical" evidence="21">
    <location>
        <begin position="79"/>
        <end position="101"/>
    </location>
</feature>
<comment type="caution">
    <text evidence="22">The sequence shown here is derived from an EMBL/GenBank/DDBJ whole genome shotgun (WGS) entry which is preliminary data.</text>
</comment>
<dbReference type="GO" id="GO:0008360">
    <property type="term" value="P:regulation of cell shape"/>
    <property type="evidence" value="ECO:0007669"/>
    <property type="project" value="UniProtKB-KW"/>
</dbReference>
<name>A0A1F6BTL6_9BACT</name>
<feature type="transmembrane region" description="Helical" evidence="21">
    <location>
        <begin position="12"/>
        <end position="33"/>
    </location>
</feature>
<keyword evidence="13" id="KW-0961">Cell wall biogenesis/degradation</keyword>
<evidence type="ECO:0000256" key="11">
    <source>
        <dbReference type="ARBA" id="ARBA00023136"/>
    </source>
</evidence>
<dbReference type="EMBL" id="MFKG01000022">
    <property type="protein sequence ID" value="OGG40183.1"/>
    <property type="molecule type" value="Genomic_DNA"/>
</dbReference>
<keyword evidence="8" id="KW-0133">Cell shape</keyword>
<keyword evidence="4 22" id="KW-0132">Cell division</keyword>
<evidence type="ECO:0000256" key="13">
    <source>
        <dbReference type="ARBA" id="ARBA00023316"/>
    </source>
</evidence>
<evidence type="ECO:0000256" key="3">
    <source>
        <dbReference type="ARBA" id="ARBA00022475"/>
    </source>
</evidence>
<dbReference type="GO" id="GO:0071555">
    <property type="term" value="P:cell wall organization"/>
    <property type="evidence" value="ECO:0007669"/>
    <property type="project" value="UniProtKB-KW"/>
</dbReference>
<feature type="transmembrane region" description="Helical" evidence="21">
    <location>
        <begin position="342"/>
        <end position="363"/>
    </location>
</feature>
<organism evidence="22 23">
    <name type="scientific">Candidatus Jorgensenbacteria bacterium GWA1_49_17</name>
    <dbReference type="NCBI Taxonomy" id="1798467"/>
    <lineage>
        <taxon>Bacteria</taxon>
        <taxon>Candidatus Joergenseniibacteriota</taxon>
    </lineage>
</organism>
<dbReference type="EC" id="2.4.99.28" evidence="19"/>
<sequence>MRNKPAANSAPDYVFAGLVVLLTVFGLVMLTSASSDLAEARFGNSFYYLNHQILNGLIAGVVGFLIGAFFYYRKWEKFAVPLLILNIILLILVFTSFGLTAKGASRWVDIGGFSLQPAELLKLTFFIYLAAWLSKSGERGKKFFTGFLPFMILVGAIILLIVFQPSTTTAAIIFAAALATYFTAGGRLSFLVAAVLLAGLGLSILVYFTPYRMERITTFLNRDTNELEEGYHLNQSLMAIGSGGWFGVGFGQSTTKLKYLPEPVGDSIFAVIAEELGFVGALLLVLAFLFLVLRGLSIARAAPDNFGRLLVTGFITLIGIQAFINVAAVSGLIPFTGVPLPFISFGGTALAVFLTMSGIIVNVSRYR</sequence>
<evidence type="ECO:0000256" key="8">
    <source>
        <dbReference type="ARBA" id="ARBA00022960"/>
    </source>
</evidence>
<evidence type="ECO:0000256" key="9">
    <source>
        <dbReference type="ARBA" id="ARBA00022984"/>
    </source>
</evidence>
<comment type="similarity">
    <text evidence="16">Belongs to the SEDS family. FtsW subfamily.</text>
</comment>
<evidence type="ECO:0000256" key="1">
    <source>
        <dbReference type="ARBA" id="ARBA00004651"/>
    </source>
</evidence>
<evidence type="ECO:0000256" key="16">
    <source>
        <dbReference type="ARBA" id="ARBA00038053"/>
    </source>
</evidence>
<keyword evidence="3" id="KW-1003">Cell membrane</keyword>
<dbReference type="Pfam" id="PF01098">
    <property type="entry name" value="FTSW_RODA_SPOVE"/>
    <property type="match status" value="1"/>
</dbReference>
<dbReference type="PANTHER" id="PTHR30474:SF2">
    <property type="entry name" value="PEPTIDOGLYCAN GLYCOSYLTRANSFERASE FTSW-RELATED"/>
    <property type="match status" value="1"/>
</dbReference>
<evidence type="ECO:0000256" key="18">
    <source>
        <dbReference type="ARBA" id="ARBA00041418"/>
    </source>
</evidence>
<reference evidence="22 23" key="1">
    <citation type="journal article" date="2016" name="Nat. Commun.">
        <title>Thousands of microbial genomes shed light on interconnected biogeochemical processes in an aquifer system.</title>
        <authorList>
            <person name="Anantharaman K."/>
            <person name="Brown C.T."/>
            <person name="Hug L.A."/>
            <person name="Sharon I."/>
            <person name="Castelle C.J."/>
            <person name="Probst A.J."/>
            <person name="Thomas B.C."/>
            <person name="Singh A."/>
            <person name="Wilkins M.J."/>
            <person name="Karaoz U."/>
            <person name="Brodie E.L."/>
            <person name="Williams K.H."/>
            <person name="Hubbard S.S."/>
            <person name="Banfield J.F."/>
        </authorList>
    </citation>
    <scope>NUCLEOTIDE SEQUENCE [LARGE SCALE GENOMIC DNA]</scope>
</reference>
<evidence type="ECO:0000256" key="2">
    <source>
        <dbReference type="ARBA" id="ARBA00004752"/>
    </source>
</evidence>
<evidence type="ECO:0000256" key="6">
    <source>
        <dbReference type="ARBA" id="ARBA00022679"/>
    </source>
</evidence>
<feature type="transmembrane region" description="Helical" evidence="21">
    <location>
        <begin position="276"/>
        <end position="297"/>
    </location>
</feature>
<evidence type="ECO:0000256" key="17">
    <source>
        <dbReference type="ARBA" id="ARBA00041185"/>
    </source>
</evidence>
<evidence type="ECO:0000256" key="12">
    <source>
        <dbReference type="ARBA" id="ARBA00023306"/>
    </source>
</evidence>
<evidence type="ECO:0000256" key="19">
    <source>
        <dbReference type="ARBA" id="ARBA00044770"/>
    </source>
</evidence>
<dbReference type="PANTHER" id="PTHR30474">
    <property type="entry name" value="CELL CYCLE PROTEIN"/>
    <property type="match status" value="1"/>
</dbReference>
<dbReference type="GO" id="GO:0005886">
    <property type="term" value="C:plasma membrane"/>
    <property type="evidence" value="ECO:0007669"/>
    <property type="project" value="UniProtKB-SubCell"/>
</dbReference>
<protein>
    <recommendedName>
        <fullName evidence="17">Probable peptidoglycan glycosyltransferase FtsW</fullName>
        <ecNumber evidence="19">2.4.99.28</ecNumber>
    </recommendedName>
    <alternativeName>
        <fullName evidence="18">Cell division protein FtsW</fullName>
    </alternativeName>
    <alternativeName>
        <fullName evidence="15">Cell wall polymerase</fullName>
    </alternativeName>
    <alternativeName>
        <fullName evidence="14">Peptidoglycan polymerase</fullName>
    </alternativeName>
</protein>
<gene>
    <name evidence="22" type="ORF">A2116_01070</name>
</gene>
<evidence type="ECO:0000313" key="22">
    <source>
        <dbReference type="EMBL" id="OGG40183.1"/>
    </source>
</evidence>
<evidence type="ECO:0000256" key="5">
    <source>
        <dbReference type="ARBA" id="ARBA00022676"/>
    </source>
</evidence>
<evidence type="ECO:0000256" key="15">
    <source>
        <dbReference type="ARBA" id="ARBA00033270"/>
    </source>
</evidence>
<dbReference type="GO" id="GO:0009252">
    <property type="term" value="P:peptidoglycan biosynthetic process"/>
    <property type="evidence" value="ECO:0007669"/>
    <property type="project" value="UniProtKB-KW"/>
</dbReference>
<evidence type="ECO:0000256" key="14">
    <source>
        <dbReference type="ARBA" id="ARBA00032370"/>
    </source>
</evidence>
<feature type="transmembrane region" description="Helical" evidence="21">
    <location>
        <begin position="191"/>
        <end position="209"/>
    </location>
</feature>
<feature type="transmembrane region" description="Helical" evidence="21">
    <location>
        <begin position="53"/>
        <end position="72"/>
    </location>
</feature>
<evidence type="ECO:0000256" key="7">
    <source>
        <dbReference type="ARBA" id="ARBA00022692"/>
    </source>
</evidence>
<comment type="subcellular location">
    <subcellularLocation>
        <location evidence="1">Cell membrane</location>
        <topology evidence="1">Multi-pass membrane protein</topology>
    </subcellularLocation>
</comment>
<dbReference type="InterPro" id="IPR001182">
    <property type="entry name" value="FtsW/RodA"/>
</dbReference>
<accession>A0A1F6BTL6</accession>
<keyword evidence="10 21" id="KW-1133">Transmembrane helix</keyword>
<evidence type="ECO:0000256" key="20">
    <source>
        <dbReference type="ARBA" id="ARBA00049902"/>
    </source>
</evidence>
<keyword evidence="6" id="KW-0808">Transferase</keyword>
<evidence type="ECO:0000256" key="21">
    <source>
        <dbReference type="SAM" id="Phobius"/>
    </source>
</evidence>
<feature type="transmembrane region" description="Helical" evidence="21">
    <location>
        <begin position="113"/>
        <end position="131"/>
    </location>
</feature>
<dbReference type="GO" id="GO:0032153">
    <property type="term" value="C:cell division site"/>
    <property type="evidence" value="ECO:0007669"/>
    <property type="project" value="TreeGrafter"/>
</dbReference>
<dbReference type="NCBIfam" id="TIGR02614">
    <property type="entry name" value="ftsW"/>
    <property type="match status" value="1"/>
</dbReference>